<dbReference type="SUPFAM" id="SSF46689">
    <property type="entry name" value="Homeodomain-like"/>
    <property type="match status" value="1"/>
</dbReference>
<evidence type="ECO:0000256" key="4">
    <source>
        <dbReference type="PROSITE-ProRule" id="PRU00335"/>
    </source>
</evidence>
<dbReference type="GO" id="GO:0003700">
    <property type="term" value="F:DNA-binding transcription factor activity"/>
    <property type="evidence" value="ECO:0007669"/>
    <property type="project" value="TreeGrafter"/>
</dbReference>
<dbReference type="Pfam" id="PF00440">
    <property type="entry name" value="TetR_N"/>
    <property type="match status" value="1"/>
</dbReference>
<dbReference type="KEGG" id="kra:Krad_2037"/>
<evidence type="ECO:0000259" key="6">
    <source>
        <dbReference type="PROSITE" id="PS50977"/>
    </source>
</evidence>
<dbReference type="Gene3D" id="1.10.357.10">
    <property type="entry name" value="Tetracycline Repressor, domain 2"/>
    <property type="match status" value="1"/>
</dbReference>
<feature type="domain" description="HTH tetR-type" evidence="6">
    <location>
        <begin position="45"/>
        <end position="105"/>
    </location>
</feature>
<dbReference type="eggNOG" id="COG1309">
    <property type="taxonomic scope" value="Bacteria"/>
</dbReference>
<organism evidence="7 8">
    <name type="scientific">Kineococcus radiotolerans (strain ATCC BAA-149 / DSM 14245 / SRS30216)</name>
    <dbReference type="NCBI Taxonomy" id="266940"/>
    <lineage>
        <taxon>Bacteria</taxon>
        <taxon>Bacillati</taxon>
        <taxon>Actinomycetota</taxon>
        <taxon>Actinomycetes</taxon>
        <taxon>Kineosporiales</taxon>
        <taxon>Kineosporiaceae</taxon>
        <taxon>Kineococcus</taxon>
    </lineage>
</organism>
<dbReference type="PROSITE" id="PS01081">
    <property type="entry name" value="HTH_TETR_1"/>
    <property type="match status" value="1"/>
</dbReference>
<accession>A6W9N3</accession>
<dbReference type="HOGENOM" id="CLU_069356_25_3_11"/>
<dbReference type="InterPro" id="IPR011075">
    <property type="entry name" value="TetR_C"/>
</dbReference>
<dbReference type="Gene3D" id="1.10.10.60">
    <property type="entry name" value="Homeodomain-like"/>
    <property type="match status" value="1"/>
</dbReference>
<dbReference type="InterPro" id="IPR050109">
    <property type="entry name" value="HTH-type_TetR-like_transc_reg"/>
</dbReference>
<evidence type="ECO:0000256" key="5">
    <source>
        <dbReference type="SAM" id="MobiDB-lite"/>
    </source>
</evidence>
<keyword evidence="8" id="KW-1185">Reference proteome</keyword>
<protein>
    <submittedName>
        <fullName evidence="7">Transcriptional regulator, TetR family</fullName>
    </submittedName>
</protein>
<dbReference type="PROSITE" id="PS50977">
    <property type="entry name" value="HTH_TETR_2"/>
    <property type="match status" value="1"/>
</dbReference>
<dbReference type="OrthoDB" id="9796019at2"/>
<dbReference type="AlphaFoldDB" id="A6W9N3"/>
<dbReference type="EMBL" id="CP000750">
    <property type="protein sequence ID" value="ABS03522.1"/>
    <property type="molecule type" value="Genomic_DNA"/>
</dbReference>
<dbReference type="InterPro" id="IPR023772">
    <property type="entry name" value="DNA-bd_HTH_TetR-type_CS"/>
</dbReference>
<keyword evidence="1" id="KW-0805">Transcription regulation</keyword>
<dbReference type="SUPFAM" id="SSF48498">
    <property type="entry name" value="Tetracyclin repressor-like, C-terminal domain"/>
    <property type="match status" value="1"/>
</dbReference>
<dbReference type="STRING" id="266940.Krad_2037"/>
<feature type="DNA-binding region" description="H-T-H motif" evidence="4">
    <location>
        <begin position="68"/>
        <end position="87"/>
    </location>
</feature>
<gene>
    <name evidence="7" type="ordered locus">Krad_2037</name>
</gene>
<dbReference type="GO" id="GO:0000976">
    <property type="term" value="F:transcription cis-regulatory region binding"/>
    <property type="evidence" value="ECO:0007669"/>
    <property type="project" value="TreeGrafter"/>
</dbReference>
<evidence type="ECO:0000313" key="8">
    <source>
        <dbReference type="Proteomes" id="UP000001116"/>
    </source>
</evidence>
<dbReference type="InterPro" id="IPR001647">
    <property type="entry name" value="HTH_TetR"/>
</dbReference>
<keyword evidence="3" id="KW-0804">Transcription</keyword>
<evidence type="ECO:0000256" key="2">
    <source>
        <dbReference type="ARBA" id="ARBA00023125"/>
    </source>
</evidence>
<keyword evidence="2 4" id="KW-0238">DNA-binding</keyword>
<sequence length="234" mass="24579">MRLRGAFPYLPRVSTPPAGDADRSTPVPDPIATAGPRGRGRPRDPSRDAAILGAAYDVLAETGYEDMTLSAVAARAGAGKATLHRRWPTKEALVLAVIAHVGPPPEARTLPDTGDLRSDLLALVDSAWLGGAASRLRGLKGLTSAALHSPRLAQALQHEVVEPYTEAYRGVLRRGAQRGQVAPDADVGTLAEIVPALATHRLLFADAPPERGYFETVIDDVLLPACARIPGAGS</sequence>
<dbReference type="Pfam" id="PF16859">
    <property type="entry name" value="TetR_C_11"/>
    <property type="match status" value="1"/>
</dbReference>
<dbReference type="InterPro" id="IPR036271">
    <property type="entry name" value="Tet_transcr_reg_TetR-rel_C_sf"/>
</dbReference>
<dbReference type="PANTHER" id="PTHR30055:SF148">
    <property type="entry name" value="TETR-FAMILY TRANSCRIPTIONAL REGULATOR"/>
    <property type="match status" value="1"/>
</dbReference>
<evidence type="ECO:0000313" key="7">
    <source>
        <dbReference type="EMBL" id="ABS03522.1"/>
    </source>
</evidence>
<evidence type="ECO:0000256" key="3">
    <source>
        <dbReference type="ARBA" id="ARBA00023163"/>
    </source>
</evidence>
<name>A6W9N3_KINRD</name>
<feature type="region of interest" description="Disordered" evidence="5">
    <location>
        <begin position="1"/>
        <end position="47"/>
    </location>
</feature>
<dbReference type="PANTHER" id="PTHR30055">
    <property type="entry name" value="HTH-TYPE TRANSCRIPTIONAL REGULATOR RUTR"/>
    <property type="match status" value="1"/>
</dbReference>
<proteinExistence type="predicted"/>
<dbReference type="InterPro" id="IPR009057">
    <property type="entry name" value="Homeodomain-like_sf"/>
</dbReference>
<evidence type="ECO:0000256" key="1">
    <source>
        <dbReference type="ARBA" id="ARBA00023015"/>
    </source>
</evidence>
<dbReference type="PRINTS" id="PR00455">
    <property type="entry name" value="HTHTETR"/>
</dbReference>
<dbReference type="Proteomes" id="UP000001116">
    <property type="component" value="Chromosome"/>
</dbReference>
<reference evidence="8" key="1">
    <citation type="journal article" date="2008" name="PLoS ONE">
        <title>Survival in nuclear waste, extreme resistance, and potential applications gleaned from the genome sequence of Kineococcus radiotolerans SRS30216.</title>
        <authorList>
            <person name="Bagwell C.E."/>
            <person name="Bhat S."/>
            <person name="Hawkins G.M."/>
            <person name="Smith B.W."/>
            <person name="Biswas T."/>
            <person name="Hoover T.R."/>
            <person name="Saunders E."/>
            <person name="Han C.S."/>
            <person name="Tsodikov O.V."/>
            <person name="Shimkets L.J."/>
        </authorList>
    </citation>
    <scope>NUCLEOTIDE SEQUENCE [LARGE SCALE GENOMIC DNA]</scope>
    <source>
        <strain evidence="8">ATCC BAA-149 / DSM 14245 / SRS30216</strain>
    </source>
</reference>